<evidence type="ECO:0000259" key="12">
    <source>
        <dbReference type="Pfam" id="PF00905"/>
    </source>
</evidence>
<dbReference type="Gene3D" id="3.40.710.10">
    <property type="entry name" value="DD-peptidase/beta-lactamase superfamily"/>
    <property type="match status" value="1"/>
</dbReference>
<dbReference type="GO" id="GO:0008360">
    <property type="term" value="P:regulation of cell shape"/>
    <property type="evidence" value="ECO:0007669"/>
    <property type="project" value="UniProtKB-KW"/>
</dbReference>
<evidence type="ECO:0008006" key="16">
    <source>
        <dbReference type="Google" id="ProtNLM"/>
    </source>
</evidence>
<evidence type="ECO:0000256" key="7">
    <source>
        <dbReference type="ARBA" id="ARBA00022984"/>
    </source>
</evidence>
<dbReference type="GO" id="GO:0009252">
    <property type="term" value="P:peptidoglycan biosynthetic process"/>
    <property type="evidence" value="ECO:0007669"/>
    <property type="project" value="UniProtKB-KW"/>
</dbReference>
<dbReference type="Pfam" id="PF03717">
    <property type="entry name" value="PBP_dimer"/>
    <property type="match status" value="1"/>
</dbReference>
<sequence>MNAPHPPYPSYPEANVDDRELEEMLRRRRLTFRLNVFFFATFLLFSVLVVRLASVQFVEGESLAALEERQENKPVVIPPVRGNIYTADEVPVAYSESTMSVFYYLDMNRKAEDYIALARKLERVFSSYGDRPMTAAEIMEKMDTRYDINGRPRVIRTPAHVPRQIKSDLTKREIAYLAEHRNEFPGISVEEESMRRYNDQRIAVQLVGYLRRYDAVEQTAGTADYYRRQVENGAEYSYKELVGFDGLELKYQEELRGKPGRKSYPVNAMGEIVGPMSIVPPEKGKNLILTIHSEVQLEAQRAIREHLEKIRNSTNPRERAENAQIGFAVAIETRTGYVRAMASFPDYDPNIWRTGSVTQEVWDANKHAMSNGTIRTVYPNYKSQEDRNKHPGSMVYIGSAIKPLSVLFGLKEKYFTPNSRYFDTGTYTYGRDNTTVSNADGKALGWIDPATAIAKSSNVFMMGMVSEPMYRRGKEALEAYMAFANQFGLGVLTGGDGPSLPNEITGTTMADLEKEIRASSLQNVIMRITWGQMTQFTTLQLAQYALTLANRGKRLKPQFVERMTTYDFEPVETFEPVVLNEVKLPDEYWNVVHDGMLRVFKTGFDGVSYSVAAKTGTSTMWTSAGEVNNAVFIAYAPADNPKLAVAVVVPEGGYGAWGAAPIARRIFDAYDRAYGLDDAG</sequence>
<dbReference type="SUPFAM" id="SSF56519">
    <property type="entry name" value="Penicillin binding protein dimerisation domain"/>
    <property type="match status" value="1"/>
</dbReference>
<dbReference type="InterPro" id="IPR012338">
    <property type="entry name" value="Beta-lactam/transpept-like"/>
</dbReference>
<dbReference type="Gene3D" id="3.90.1310.10">
    <property type="entry name" value="Penicillin-binding protein 2a (Domain 2)"/>
    <property type="match status" value="1"/>
</dbReference>
<keyword evidence="6" id="KW-0133">Cell shape</keyword>
<dbReference type="InterPro" id="IPR036138">
    <property type="entry name" value="PBP_dimer_sf"/>
</dbReference>
<dbReference type="SUPFAM" id="SSF56601">
    <property type="entry name" value="beta-lactamase/transpeptidase-like"/>
    <property type="match status" value="1"/>
</dbReference>
<evidence type="ECO:0000256" key="6">
    <source>
        <dbReference type="ARBA" id="ARBA00022960"/>
    </source>
</evidence>
<evidence type="ECO:0000256" key="11">
    <source>
        <dbReference type="SAM" id="Phobius"/>
    </source>
</evidence>
<evidence type="ECO:0000256" key="9">
    <source>
        <dbReference type="ARBA" id="ARBA00023136"/>
    </source>
</evidence>
<evidence type="ECO:0000313" key="15">
    <source>
        <dbReference type="Proteomes" id="UP000243688"/>
    </source>
</evidence>
<organism evidence="14 15">
    <name type="scientific">Candidatus Reconcilbacillus cellulovorans</name>
    <dbReference type="NCBI Taxonomy" id="1906605"/>
    <lineage>
        <taxon>Bacteria</taxon>
        <taxon>Bacillati</taxon>
        <taxon>Bacillota</taxon>
        <taxon>Bacilli</taxon>
        <taxon>Bacillales</taxon>
        <taxon>Paenibacillaceae</taxon>
        <taxon>Candidatus Reconcilbacillus</taxon>
    </lineage>
</organism>
<dbReference type="Proteomes" id="UP000243688">
    <property type="component" value="Unassembled WGS sequence"/>
</dbReference>
<dbReference type="AlphaFoldDB" id="A0A2A6DXQ2"/>
<evidence type="ECO:0000256" key="4">
    <source>
        <dbReference type="ARBA" id="ARBA00022475"/>
    </source>
</evidence>
<keyword evidence="8 11" id="KW-1133">Transmembrane helix</keyword>
<keyword evidence="4" id="KW-1003">Cell membrane</keyword>
<comment type="caution">
    <text evidence="14">The sequence shown here is derived from an EMBL/GenBank/DDBJ whole genome shotgun (WGS) entry which is preliminary data.</text>
</comment>
<feature type="domain" description="Penicillin-binding protein transpeptidase" evidence="12">
    <location>
        <begin position="326"/>
        <end position="667"/>
    </location>
</feature>
<dbReference type="GO" id="GO:0071972">
    <property type="term" value="F:peptidoglycan L,D-transpeptidase activity"/>
    <property type="evidence" value="ECO:0007669"/>
    <property type="project" value="TreeGrafter"/>
</dbReference>
<dbReference type="InterPro" id="IPR050515">
    <property type="entry name" value="Beta-lactam/transpept"/>
</dbReference>
<keyword evidence="10" id="KW-0961">Cell wall biogenesis/degradation</keyword>
<dbReference type="InterPro" id="IPR005311">
    <property type="entry name" value="PBP_dimer"/>
</dbReference>
<evidence type="ECO:0000256" key="10">
    <source>
        <dbReference type="ARBA" id="ARBA00023316"/>
    </source>
</evidence>
<evidence type="ECO:0000259" key="13">
    <source>
        <dbReference type="Pfam" id="PF03717"/>
    </source>
</evidence>
<keyword evidence="5 11" id="KW-0812">Transmembrane</keyword>
<dbReference type="InterPro" id="IPR001460">
    <property type="entry name" value="PCN-bd_Tpept"/>
</dbReference>
<evidence type="ECO:0000256" key="8">
    <source>
        <dbReference type="ARBA" id="ARBA00022989"/>
    </source>
</evidence>
<dbReference type="PANTHER" id="PTHR30627">
    <property type="entry name" value="PEPTIDOGLYCAN D,D-TRANSPEPTIDASE"/>
    <property type="match status" value="1"/>
</dbReference>
<dbReference type="GO" id="GO:0071555">
    <property type="term" value="P:cell wall organization"/>
    <property type="evidence" value="ECO:0007669"/>
    <property type="project" value="UniProtKB-KW"/>
</dbReference>
<keyword evidence="7" id="KW-0573">Peptidoglycan synthesis</keyword>
<proteinExistence type="inferred from homology"/>
<evidence type="ECO:0000256" key="2">
    <source>
        <dbReference type="ARBA" id="ARBA00004236"/>
    </source>
</evidence>
<evidence type="ECO:0000256" key="1">
    <source>
        <dbReference type="ARBA" id="ARBA00004167"/>
    </source>
</evidence>
<comment type="similarity">
    <text evidence="3">Belongs to the transpeptidase family.</text>
</comment>
<comment type="subcellular location">
    <subcellularLocation>
        <location evidence="2">Cell membrane</location>
    </subcellularLocation>
    <subcellularLocation>
        <location evidence="1">Membrane</location>
        <topology evidence="1">Single-pass membrane protein</topology>
    </subcellularLocation>
</comment>
<gene>
    <name evidence="14" type="ORF">BLM47_11215</name>
</gene>
<accession>A0A2A6DXQ2</accession>
<protein>
    <recommendedName>
        <fullName evidence="16">Cell division protein FtsI</fullName>
    </recommendedName>
</protein>
<dbReference type="Pfam" id="PF00905">
    <property type="entry name" value="Transpeptidase"/>
    <property type="match status" value="1"/>
</dbReference>
<reference evidence="14 15" key="1">
    <citation type="submission" date="2016-12" db="EMBL/GenBank/DDBJ databases">
        <title>Candidatus Reconcilibacillus cellulovorans genome.</title>
        <authorList>
            <person name="Kolinko S."/>
            <person name="Wu Y.-W."/>
            <person name="Tachea F."/>
            <person name="Denzel E."/>
            <person name="Hiras J."/>
            <person name="Baecker N."/>
            <person name="Chan L.J."/>
            <person name="Eichorst S.A."/>
            <person name="Frey D."/>
            <person name="Adams P.D."/>
            <person name="Pray T."/>
            <person name="Tanjore D."/>
            <person name="Petzold C.J."/>
            <person name="Gladden J.M."/>
            <person name="Simmons B.A."/>
            <person name="Singer S.W."/>
        </authorList>
    </citation>
    <scope>NUCLEOTIDE SEQUENCE [LARGE SCALE GENOMIC DNA]</scope>
    <source>
        <strain evidence="14">JTherm</strain>
    </source>
</reference>
<evidence type="ECO:0000256" key="3">
    <source>
        <dbReference type="ARBA" id="ARBA00007171"/>
    </source>
</evidence>
<dbReference type="EMBL" id="MOXJ01000031">
    <property type="protein sequence ID" value="PDO09670.1"/>
    <property type="molecule type" value="Genomic_DNA"/>
</dbReference>
<dbReference type="GO" id="GO:0008658">
    <property type="term" value="F:penicillin binding"/>
    <property type="evidence" value="ECO:0007669"/>
    <property type="project" value="InterPro"/>
</dbReference>
<dbReference type="PANTHER" id="PTHR30627:SF2">
    <property type="entry name" value="PEPTIDOGLYCAN D,D-TRANSPEPTIDASE MRDA"/>
    <property type="match status" value="1"/>
</dbReference>
<keyword evidence="9 11" id="KW-0472">Membrane</keyword>
<dbReference type="GO" id="GO:0005886">
    <property type="term" value="C:plasma membrane"/>
    <property type="evidence" value="ECO:0007669"/>
    <property type="project" value="UniProtKB-SubCell"/>
</dbReference>
<feature type="transmembrane region" description="Helical" evidence="11">
    <location>
        <begin position="34"/>
        <end position="53"/>
    </location>
</feature>
<evidence type="ECO:0000256" key="5">
    <source>
        <dbReference type="ARBA" id="ARBA00022692"/>
    </source>
</evidence>
<name>A0A2A6DXQ2_9BACL</name>
<feature type="domain" description="Penicillin-binding protein dimerisation" evidence="13">
    <location>
        <begin position="77"/>
        <end position="273"/>
    </location>
</feature>
<evidence type="ECO:0000313" key="14">
    <source>
        <dbReference type="EMBL" id="PDO09670.1"/>
    </source>
</evidence>